<comment type="similarity">
    <text evidence="1">Belongs to the peptidase S45 family.</text>
</comment>
<reference evidence="5" key="1">
    <citation type="submission" date="2021-12" db="EMBL/GenBank/DDBJ databases">
        <title>Discovery of the Pendulisporaceae a myxobacterial family with distinct sporulation behavior and unique specialized metabolism.</title>
        <authorList>
            <person name="Garcia R."/>
            <person name="Popoff A."/>
            <person name="Bader C.D."/>
            <person name="Loehr J."/>
            <person name="Walesch S."/>
            <person name="Walt C."/>
            <person name="Boldt J."/>
            <person name="Bunk B."/>
            <person name="Haeckl F.J.F.P.J."/>
            <person name="Gunesch A.P."/>
            <person name="Birkelbach J."/>
            <person name="Nuebel U."/>
            <person name="Pietschmann T."/>
            <person name="Bach T."/>
            <person name="Mueller R."/>
        </authorList>
    </citation>
    <scope>NUCLEOTIDE SEQUENCE</scope>
    <source>
        <strain evidence="5">MSr11367</strain>
    </source>
</reference>
<accession>A0ABZ2L5A7</accession>
<keyword evidence="6" id="KW-1185">Reference proteome</keyword>
<sequence length="841" mass="91416">MSFSFAWRHRGAPRWRHGLWPVGQAFALFSLISSNGCSDPAPGGRVEQEQRPGPVYRAVIQRTQHGIPHITAPNFGSIGFGQGYALAEDHACTLADQILKVRGERAKYLGEGPGRAHVTSDFAYRLLDLPHRAEEAFGKQPAPVRDVLEGYAAGFNKYLADTGAQNVPGFCKGQPWLRAMTAKELLAYHINLALTASASRLIDAIGSAQPPGGAPTGTLDPSEAMKRLRENEIGSNGWAIGSSRSKSGLGMLLSNPHFPWEGEMRLWESHLTVPGELDVYGATLIGFPGVLLGFNRDVAWTHTFSAGRRFTGYALRLVPGKPTHYLYGNEERTMTEHPLTVAIRQPDGSVKEESRTYYTTHYGPVLSIPTELPGEPFMWNAEHALTYRDANLDNTNFTAQFQAMDRAKSLEEFQSVFATTQGIPWVNTMATDRQGNTWYADASATPHLSAPALARLGADLADPASLPGKAMAKLQFIVLDGSDPTNEWVAEDGARSPGLVPYAQMPKLARQDFVFNANDGHWLANPAEPLVGYSFLHGLERQPQSARTRMNAVYLTETAENGASGPDGRFTLDEVKATVLSNRNLTSELLLPQVVARCRGKTTGHHQGRPVDITQACSLLAQWNGRFDLDSVGAIVWREFMGAYTNESLFAGGELFATPFDPSNPVTTPHTLKPAPAEGDDPLLDKLAQAVDTLKAAHVALDAPLGQVQFIVRGKRKQRFGLNGSNGREGATNVMTYGTANNSSSEERYSVRGTPINAASGLTADGYVVNYGSSFILAMEFAPHGAVHADALLTYGETGNQDARAFTSQTELFLAKKWRKVLFAPEEIATDPGLTVQVIEQ</sequence>
<dbReference type="InterPro" id="IPR043146">
    <property type="entry name" value="Penicillin_amidase_N_B-knob"/>
</dbReference>
<keyword evidence="2" id="KW-0732">Signal</keyword>
<dbReference type="InterPro" id="IPR029055">
    <property type="entry name" value="Ntn_hydrolases_N"/>
</dbReference>
<dbReference type="RefSeq" id="WP_394834785.1">
    <property type="nucleotide sequence ID" value="NZ_CP089929.1"/>
</dbReference>
<proteinExistence type="inferred from homology"/>
<evidence type="ECO:0000313" key="6">
    <source>
        <dbReference type="Proteomes" id="UP001374803"/>
    </source>
</evidence>
<dbReference type="InterPro" id="IPR023343">
    <property type="entry name" value="Penicillin_amidase_dom1"/>
</dbReference>
<dbReference type="InterPro" id="IPR043147">
    <property type="entry name" value="Penicillin_amidase_A-knob"/>
</dbReference>
<dbReference type="Proteomes" id="UP001374803">
    <property type="component" value="Chromosome"/>
</dbReference>
<evidence type="ECO:0000256" key="1">
    <source>
        <dbReference type="ARBA" id="ARBA00006586"/>
    </source>
</evidence>
<protein>
    <submittedName>
        <fullName evidence="5">Penicillin acylase family protein</fullName>
    </submittedName>
</protein>
<keyword evidence="4" id="KW-0865">Zymogen</keyword>
<dbReference type="PANTHER" id="PTHR34218:SF3">
    <property type="entry name" value="ACYL-HOMOSERINE LACTONE ACYLASE PVDQ"/>
    <property type="match status" value="1"/>
</dbReference>
<dbReference type="InterPro" id="IPR002692">
    <property type="entry name" value="S45"/>
</dbReference>
<dbReference type="EMBL" id="CP089983">
    <property type="protein sequence ID" value="WXB05143.1"/>
    <property type="molecule type" value="Genomic_DNA"/>
</dbReference>
<dbReference type="Gene3D" id="2.30.120.10">
    <property type="match status" value="1"/>
</dbReference>
<evidence type="ECO:0000313" key="5">
    <source>
        <dbReference type="EMBL" id="WXB05143.1"/>
    </source>
</evidence>
<gene>
    <name evidence="5" type="ORF">LVJ94_50645</name>
</gene>
<name>A0ABZ2L5A7_9BACT</name>
<dbReference type="Pfam" id="PF01804">
    <property type="entry name" value="Penicil_amidase"/>
    <property type="match status" value="1"/>
</dbReference>
<dbReference type="Gene3D" id="1.10.1400.10">
    <property type="match status" value="1"/>
</dbReference>
<evidence type="ECO:0000256" key="2">
    <source>
        <dbReference type="ARBA" id="ARBA00022729"/>
    </source>
</evidence>
<dbReference type="PANTHER" id="PTHR34218">
    <property type="entry name" value="PEPTIDASE S45 PENICILLIN AMIDASE"/>
    <property type="match status" value="1"/>
</dbReference>
<dbReference type="SUPFAM" id="SSF56235">
    <property type="entry name" value="N-terminal nucleophile aminohydrolases (Ntn hydrolases)"/>
    <property type="match status" value="1"/>
</dbReference>
<keyword evidence="3" id="KW-0378">Hydrolase</keyword>
<evidence type="ECO:0000256" key="3">
    <source>
        <dbReference type="ARBA" id="ARBA00022801"/>
    </source>
</evidence>
<evidence type="ECO:0000256" key="4">
    <source>
        <dbReference type="ARBA" id="ARBA00023145"/>
    </source>
</evidence>
<dbReference type="Gene3D" id="1.10.439.10">
    <property type="entry name" value="Penicillin Amidohydrolase, domain 1"/>
    <property type="match status" value="1"/>
</dbReference>
<organism evidence="5 6">
    <name type="scientific">Pendulispora rubella</name>
    <dbReference type="NCBI Taxonomy" id="2741070"/>
    <lineage>
        <taxon>Bacteria</taxon>
        <taxon>Pseudomonadati</taxon>
        <taxon>Myxococcota</taxon>
        <taxon>Myxococcia</taxon>
        <taxon>Myxococcales</taxon>
        <taxon>Sorangiineae</taxon>
        <taxon>Pendulisporaceae</taxon>
        <taxon>Pendulispora</taxon>
    </lineage>
</organism>
<dbReference type="Gene3D" id="3.60.20.10">
    <property type="entry name" value="Glutamine Phosphoribosylpyrophosphate, subunit 1, domain 1"/>
    <property type="match status" value="1"/>
</dbReference>